<evidence type="ECO:0000313" key="4">
    <source>
        <dbReference type="Proteomes" id="UP000246991"/>
    </source>
</evidence>
<proteinExistence type="predicted"/>
<keyword evidence="4" id="KW-1185">Reference proteome</keyword>
<name>A0A317SBE5_9PEZI</name>
<organism evidence="3 4">
    <name type="scientific">Tuber magnatum</name>
    <name type="common">white Piedmont truffle</name>
    <dbReference type="NCBI Taxonomy" id="42249"/>
    <lineage>
        <taxon>Eukaryota</taxon>
        <taxon>Fungi</taxon>
        <taxon>Dikarya</taxon>
        <taxon>Ascomycota</taxon>
        <taxon>Pezizomycotina</taxon>
        <taxon>Pezizomycetes</taxon>
        <taxon>Pezizales</taxon>
        <taxon>Tuberaceae</taxon>
        <taxon>Tuber</taxon>
    </lineage>
</organism>
<feature type="transmembrane region" description="Helical" evidence="2">
    <location>
        <begin position="187"/>
        <end position="206"/>
    </location>
</feature>
<evidence type="ECO:0000313" key="3">
    <source>
        <dbReference type="EMBL" id="PWW71654.1"/>
    </source>
</evidence>
<dbReference type="OrthoDB" id="5360701at2759"/>
<feature type="compositionally biased region" description="Polar residues" evidence="1">
    <location>
        <begin position="1"/>
        <end position="13"/>
    </location>
</feature>
<keyword evidence="2" id="KW-1133">Transmembrane helix</keyword>
<dbReference type="EMBL" id="PYWC01000155">
    <property type="protein sequence ID" value="PWW71654.1"/>
    <property type="molecule type" value="Genomic_DNA"/>
</dbReference>
<feature type="transmembrane region" description="Helical" evidence="2">
    <location>
        <begin position="218"/>
        <end position="240"/>
    </location>
</feature>
<protein>
    <submittedName>
        <fullName evidence="3">Uncharacterized protein</fullName>
    </submittedName>
</protein>
<dbReference type="Proteomes" id="UP000246991">
    <property type="component" value="Unassembled WGS sequence"/>
</dbReference>
<keyword evidence="2" id="KW-0812">Transmembrane</keyword>
<sequence length="318" mass="34788">MLMRATATTSRPPTSKGAPKASPTSAILSLDECSHLGPLRSPQPPAWSSHFHAAPAFCLQDIPEQKKVVFAPITDLAFKLISHPAVFISPKLLSAYVSLQSVIKDPTPIPIVFSLYARKSYSPPDTEKTITPNANQSKNAIPRHSADAALSTAIEVKDMALCLDIIDTSYGLPAFRNAKLVREATPAAILACLMPPVAYVIGDILARYQDEVDHSHALGFAFAGILAYITFTAGLGIVAVTTANDQMVRVTWAIGTPLRLRWLREEERAAYDRVAQAWGFADPVKRGFEEGEEWELLCEVVFRKNMILDNPDLMDGME</sequence>
<reference evidence="3 4" key="1">
    <citation type="submission" date="2018-03" db="EMBL/GenBank/DDBJ databases">
        <title>Genomes of Pezizomycetes fungi and the evolution of truffles.</title>
        <authorList>
            <person name="Murat C."/>
            <person name="Payen T."/>
            <person name="Noel B."/>
            <person name="Kuo A."/>
            <person name="Martin F.M."/>
        </authorList>
    </citation>
    <scope>NUCLEOTIDE SEQUENCE [LARGE SCALE GENOMIC DNA]</scope>
    <source>
        <strain evidence="3">091103-1</strain>
    </source>
</reference>
<keyword evidence="2" id="KW-0472">Membrane</keyword>
<evidence type="ECO:0000256" key="2">
    <source>
        <dbReference type="SAM" id="Phobius"/>
    </source>
</evidence>
<gene>
    <name evidence="3" type="ORF">C7212DRAFT_360456</name>
</gene>
<accession>A0A317SBE5</accession>
<comment type="caution">
    <text evidence="3">The sequence shown here is derived from an EMBL/GenBank/DDBJ whole genome shotgun (WGS) entry which is preliminary data.</text>
</comment>
<feature type="region of interest" description="Disordered" evidence="1">
    <location>
        <begin position="1"/>
        <end position="23"/>
    </location>
</feature>
<evidence type="ECO:0000256" key="1">
    <source>
        <dbReference type="SAM" id="MobiDB-lite"/>
    </source>
</evidence>
<dbReference type="AlphaFoldDB" id="A0A317SBE5"/>